<sequence>MILRLFSAIFLAWAFGFVWFFATLPAPAGDIKTDAVIVPTGAAGRIQRGLEVLDNGWADRMLVSGVDLEVRPDEFAVEFGVSRRRMNCCVELGFAAVDTRGNAEEIAKWVERRGISSIRLVTSDWHMRRVAGELSRTLPSTVTVVPDAVRTEPNFGVLLLEYHKLVVSRLTALIQS</sequence>
<dbReference type="InterPro" id="IPR003848">
    <property type="entry name" value="DUF218"/>
</dbReference>
<gene>
    <name evidence="2" type="ORF">VRS74_12460</name>
</gene>
<comment type="caution">
    <text evidence="2">The sequence shown here is derived from an EMBL/GenBank/DDBJ whole genome shotgun (WGS) entry which is preliminary data.</text>
</comment>
<dbReference type="EMBL" id="JAZDQV010000016">
    <property type="protein sequence ID" value="MEE1878496.1"/>
    <property type="molecule type" value="Genomic_DNA"/>
</dbReference>
<evidence type="ECO:0000313" key="3">
    <source>
        <dbReference type="Proteomes" id="UP001343492"/>
    </source>
</evidence>
<accession>A0ABU7GHL2</accession>
<reference evidence="2 3" key="1">
    <citation type="submission" date="2024-01" db="EMBL/GenBank/DDBJ databases">
        <title>The genome sequence of Erythrobacteraceae sp. strain 1XM1-14.</title>
        <authorList>
            <person name="Liu Y."/>
        </authorList>
    </citation>
    <scope>NUCLEOTIDE SEQUENCE [LARGE SCALE GENOMIC DNA]</scope>
    <source>
        <strain evidence="2 3">1XM1-14</strain>
    </source>
</reference>
<feature type="domain" description="DUF218" evidence="1">
    <location>
        <begin position="34"/>
        <end position="152"/>
    </location>
</feature>
<name>A0ABU7GHL2_9SPHN</name>
<proteinExistence type="predicted"/>
<evidence type="ECO:0000259" key="1">
    <source>
        <dbReference type="Pfam" id="PF02698"/>
    </source>
</evidence>
<dbReference type="CDD" id="cd06259">
    <property type="entry name" value="YdcF-like"/>
    <property type="match status" value="1"/>
</dbReference>
<dbReference type="RefSeq" id="WP_354145558.1">
    <property type="nucleotide sequence ID" value="NZ_JAZDQV010000016.1"/>
</dbReference>
<dbReference type="Pfam" id="PF02698">
    <property type="entry name" value="DUF218"/>
    <property type="match status" value="1"/>
</dbReference>
<dbReference type="Proteomes" id="UP001343492">
    <property type="component" value="Unassembled WGS sequence"/>
</dbReference>
<keyword evidence="3" id="KW-1185">Reference proteome</keyword>
<protein>
    <submittedName>
        <fullName evidence="2">YdcF family protein</fullName>
    </submittedName>
</protein>
<organism evidence="2 3">
    <name type="scientific">Altererythrobacter litoralis</name>
    <dbReference type="NCBI Taxonomy" id="3113904"/>
    <lineage>
        <taxon>Bacteria</taxon>
        <taxon>Pseudomonadati</taxon>
        <taxon>Pseudomonadota</taxon>
        <taxon>Alphaproteobacteria</taxon>
        <taxon>Sphingomonadales</taxon>
        <taxon>Erythrobacteraceae</taxon>
        <taxon>Altererythrobacter</taxon>
    </lineage>
</organism>
<evidence type="ECO:0000313" key="2">
    <source>
        <dbReference type="EMBL" id="MEE1878496.1"/>
    </source>
</evidence>